<organism evidence="2 3">
    <name type="scientific">Pseudomonas brassicacearum</name>
    <dbReference type="NCBI Taxonomy" id="930166"/>
    <lineage>
        <taxon>Bacteria</taxon>
        <taxon>Pseudomonadati</taxon>
        <taxon>Pseudomonadota</taxon>
        <taxon>Gammaproteobacteria</taxon>
        <taxon>Pseudomonadales</taxon>
        <taxon>Pseudomonadaceae</taxon>
        <taxon>Pseudomonas</taxon>
    </lineage>
</organism>
<dbReference type="RefSeq" id="WP_175360530.1">
    <property type="nucleotide sequence ID" value="NZ_JABFMS010000034.1"/>
</dbReference>
<dbReference type="AlphaFoldDB" id="A0AAJ3KWN7"/>
<dbReference type="Proteomes" id="UP000562723">
    <property type="component" value="Unassembled WGS sequence"/>
</dbReference>
<comment type="caution">
    <text evidence="2">The sequence shown here is derived from an EMBL/GenBank/DDBJ whole genome shotgun (WGS) entry which is preliminary data.</text>
</comment>
<sequence length="753" mass="84772">MNANSLWNDALENASADDLARFAQLVPKTLANASAPEQEGNSRGKGLLLTKKQIIDLRKYEAAALALPFTLADVKDYLNFGADAGAGLKHEDFLRTFSATRRHAQRWSPLREAIMLTGSQLKLFAASMTLYGRDIEEVYADVRACGLLDKHNIRNLEELKRLELELGDKFPGIELESDTVSDLGYYLDQIFKRIKDNLDGVTAIKEQLASFGYDLREYILPEIKLRISLIGSNSLPADIETLKQQIDERSQQINEKNADYKNAVEKSIGAAAGMNLLGLALAIYLGVEAENIRAQRNSLYKEQEEAIETLKSKNQTLGSLTRVKHDLQGLELVAVDADIATQNLMHVWNVMHLYVKDSQDAVSRITDALSLRRFMSAFREVVKPWSQIEHDADALIAVFKEADAEYERNYRVQPRLEFYRALPSAYPAVDRQIMADSHTLMRDGAVRSKALFINWNYLPQLHDRFRDLVGNVSQSSGVLSTSALNMKVGLDGSMRRLERLEKELADASDQQEIEEIEADRAEELLRIASLVVRPVQQLASQLSAIDDRFDRRLTLGFIDDLGNEQQTVQASLARMNDERTERQNERAVINEAIEALKTGGVEAIGNDLLLTLEEVMKLGIAPPQVQLVMFAIEQLKKTLGQIGDGLRFLDMVRERDKLVEKIEALARDIETKTRVLASLKGKVEFLQNIHTLDDQRQRYVGEYQRAVEAFQSFVSQIDAGKQADDAQRSREFINHAQLFSAFLTPLALPLTAH</sequence>
<dbReference type="InterPro" id="IPR047760">
    <property type="entry name" value="XaxB-like"/>
</dbReference>
<protein>
    <submittedName>
        <fullName evidence="2">Alpha-xenorhabdolysin family binary toxin subunit A</fullName>
    </submittedName>
</protein>
<accession>A0AAJ3KWN7</accession>
<gene>
    <name evidence="2" type="ORF">HNO85_17650</name>
</gene>
<reference evidence="2 3" key="1">
    <citation type="journal article" date="2020" name="Front. Plant Sci.">
        <title>Isolation of Rhizosphere Bacteria That Improve Quality and Water Stress Tolerance in Greenhouse Ornamentals.</title>
        <authorList>
            <person name="Nordstedt N.P."/>
            <person name="Jones M.L."/>
        </authorList>
    </citation>
    <scope>NUCLEOTIDE SEQUENCE [LARGE SCALE GENOMIC DNA]</scope>
    <source>
        <strain evidence="2 3">C2F7</strain>
    </source>
</reference>
<evidence type="ECO:0000313" key="2">
    <source>
        <dbReference type="EMBL" id="NUT82772.1"/>
    </source>
</evidence>
<feature type="coiled-coil region" evidence="1">
    <location>
        <begin position="239"/>
        <end position="266"/>
    </location>
</feature>
<evidence type="ECO:0000313" key="3">
    <source>
        <dbReference type="Proteomes" id="UP000562723"/>
    </source>
</evidence>
<dbReference type="EMBL" id="JABFMS010000034">
    <property type="protein sequence ID" value="NUT82772.1"/>
    <property type="molecule type" value="Genomic_DNA"/>
</dbReference>
<name>A0AAJ3KWN7_9PSED</name>
<dbReference type="SUPFAM" id="SSF58100">
    <property type="entry name" value="Bacterial hemolysins"/>
    <property type="match status" value="1"/>
</dbReference>
<dbReference type="Gene3D" id="1.20.1170.10">
    <property type="match status" value="1"/>
</dbReference>
<dbReference type="NCBIfam" id="NF033927">
    <property type="entry name" value="alph_xenorhab_B"/>
    <property type="match status" value="1"/>
</dbReference>
<feature type="coiled-coil region" evidence="1">
    <location>
        <begin position="490"/>
        <end position="524"/>
    </location>
</feature>
<evidence type="ECO:0000256" key="1">
    <source>
        <dbReference type="SAM" id="Coils"/>
    </source>
</evidence>
<keyword evidence="1" id="KW-0175">Coiled coil</keyword>
<dbReference type="NCBIfam" id="NF033928">
    <property type="entry name" value="alph_xenorhab_A"/>
    <property type="match status" value="1"/>
</dbReference>
<dbReference type="CDD" id="cd22657">
    <property type="entry name" value="ClyA_XaxA-like"/>
    <property type="match status" value="1"/>
</dbReference>
<proteinExistence type="predicted"/>